<organism evidence="2 3">
    <name type="scientific">Rhizodiscina lignyota</name>
    <dbReference type="NCBI Taxonomy" id="1504668"/>
    <lineage>
        <taxon>Eukaryota</taxon>
        <taxon>Fungi</taxon>
        <taxon>Dikarya</taxon>
        <taxon>Ascomycota</taxon>
        <taxon>Pezizomycotina</taxon>
        <taxon>Dothideomycetes</taxon>
        <taxon>Pleosporomycetidae</taxon>
        <taxon>Aulographales</taxon>
        <taxon>Rhizodiscinaceae</taxon>
        <taxon>Rhizodiscina</taxon>
    </lineage>
</organism>
<feature type="non-terminal residue" evidence="2">
    <location>
        <position position="1"/>
    </location>
</feature>
<evidence type="ECO:0000313" key="2">
    <source>
        <dbReference type="EMBL" id="KAF2095504.1"/>
    </source>
</evidence>
<reference evidence="2" key="1">
    <citation type="journal article" date="2020" name="Stud. Mycol.">
        <title>101 Dothideomycetes genomes: a test case for predicting lifestyles and emergence of pathogens.</title>
        <authorList>
            <person name="Haridas S."/>
            <person name="Albert R."/>
            <person name="Binder M."/>
            <person name="Bloem J."/>
            <person name="Labutti K."/>
            <person name="Salamov A."/>
            <person name="Andreopoulos B."/>
            <person name="Baker S."/>
            <person name="Barry K."/>
            <person name="Bills G."/>
            <person name="Bluhm B."/>
            <person name="Cannon C."/>
            <person name="Castanera R."/>
            <person name="Culley D."/>
            <person name="Daum C."/>
            <person name="Ezra D."/>
            <person name="Gonzalez J."/>
            <person name="Henrissat B."/>
            <person name="Kuo A."/>
            <person name="Liang C."/>
            <person name="Lipzen A."/>
            <person name="Lutzoni F."/>
            <person name="Magnuson J."/>
            <person name="Mondo S."/>
            <person name="Nolan M."/>
            <person name="Ohm R."/>
            <person name="Pangilinan J."/>
            <person name="Park H.-J."/>
            <person name="Ramirez L."/>
            <person name="Alfaro M."/>
            <person name="Sun H."/>
            <person name="Tritt A."/>
            <person name="Yoshinaga Y."/>
            <person name="Zwiers L.-H."/>
            <person name="Turgeon B."/>
            <person name="Goodwin S."/>
            <person name="Spatafora J."/>
            <person name="Crous P."/>
            <person name="Grigoriev I."/>
        </authorList>
    </citation>
    <scope>NUCLEOTIDE SEQUENCE</scope>
    <source>
        <strain evidence="2">CBS 133067</strain>
    </source>
</reference>
<dbReference type="AlphaFoldDB" id="A0A9P4I7P4"/>
<keyword evidence="1" id="KW-0175">Coiled coil</keyword>
<feature type="coiled-coil region" evidence="1">
    <location>
        <begin position="10"/>
        <end position="47"/>
    </location>
</feature>
<accession>A0A9P4I7P4</accession>
<name>A0A9P4I7P4_9PEZI</name>
<gene>
    <name evidence="2" type="ORF">NA57DRAFT_44289</name>
</gene>
<keyword evidence="3" id="KW-1185">Reference proteome</keyword>
<evidence type="ECO:0000313" key="3">
    <source>
        <dbReference type="Proteomes" id="UP000799772"/>
    </source>
</evidence>
<dbReference type="EMBL" id="ML978131">
    <property type="protein sequence ID" value="KAF2095504.1"/>
    <property type="molecule type" value="Genomic_DNA"/>
</dbReference>
<evidence type="ECO:0000256" key="1">
    <source>
        <dbReference type="SAM" id="Coils"/>
    </source>
</evidence>
<protein>
    <recommendedName>
        <fullName evidence="4">Fungal N-terminal domain-containing protein</fullName>
    </recommendedName>
</protein>
<evidence type="ECO:0008006" key="4">
    <source>
        <dbReference type="Google" id="ProtNLM"/>
    </source>
</evidence>
<comment type="caution">
    <text evidence="2">The sequence shown here is derived from an EMBL/GenBank/DDBJ whole genome shotgun (WGS) entry which is preliminary data.</text>
</comment>
<dbReference type="Proteomes" id="UP000799772">
    <property type="component" value="Unassembled WGS sequence"/>
</dbReference>
<proteinExistence type="predicted"/>
<dbReference type="OrthoDB" id="3559235at2759"/>
<sequence length="278" mass="31526">EVLGTVSAVVQLLEAAIELIKRLRRAYERQKELAELLESHLEELKSIRSIIQVIKDEEALQTVPSVVATLEKLESTEHKLLGWLKRVHPGDKSSSLRQFSHQLIHGSNDQKDLTNIMGELRRVKDDLRMDIHVEHVAMTRSIEHGVRENRKVIRRIDRRLVLMSGKGQGSELKIDSRVKDLDDCLSTEGSELSRTLSSSSGGSPKHLTRIITRNLAKHQSLMVNEAIGDDLSRHIDHLEITGNTAENNAMMFNHPQSMDVFKQLMEDRRMQRSAPTGS</sequence>